<dbReference type="InterPro" id="IPR037108">
    <property type="entry name" value="TM1727-like_C_sf"/>
</dbReference>
<feature type="domain" description="Pyrroline-5-carboxylate reductase catalytic N-terminal" evidence="1">
    <location>
        <begin position="4"/>
        <end position="92"/>
    </location>
</feature>
<evidence type="ECO:0000259" key="1">
    <source>
        <dbReference type="Pfam" id="PF03807"/>
    </source>
</evidence>
<proteinExistence type="predicted"/>
<feature type="domain" description="DUF2520" evidence="2">
    <location>
        <begin position="128"/>
        <end position="252"/>
    </location>
</feature>
<evidence type="ECO:0000259" key="2">
    <source>
        <dbReference type="Pfam" id="PF10728"/>
    </source>
</evidence>
<dbReference type="Gene3D" id="3.40.50.720">
    <property type="entry name" value="NAD(P)-binding Rossmann-like Domain"/>
    <property type="match status" value="1"/>
</dbReference>
<name>A0ABW7NC46_9BACT</name>
<dbReference type="RefSeq" id="WP_395418676.1">
    <property type="nucleotide sequence ID" value="NZ_JBIPKE010000019.1"/>
</dbReference>
<dbReference type="Pfam" id="PF10728">
    <property type="entry name" value="DUF2520"/>
    <property type="match status" value="1"/>
</dbReference>
<dbReference type="EMBL" id="JBIPKE010000019">
    <property type="protein sequence ID" value="MFH6985202.1"/>
    <property type="molecule type" value="Genomic_DNA"/>
</dbReference>
<sequence>MPFKIAILGTGNVGYHLARRLKEVNHEASMVIGRDAEKARSMVETLSLNSAYTSETNFSETPFDFVLLAVPDKAIEEVIHHYRFHKNTVIIHTSGAQPLDLLKGVAHCGVLYPFQTFTKNKPVDFEQIPLLIEGNSEQSVSKILELATLFGHDIHQVNSAKRLKIHLAAVFASNFTNYLYTIADDILKDTGLQLSDLNHLMQETVEKAIELNPRMAQTGPAIRHDEEVIQKHLNLLERHPDYKTIYTIISEQIGLLNKK</sequence>
<dbReference type="InterPro" id="IPR018931">
    <property type="entry name" value="DUF2520"/>
</dbReference>
<organism evidence="3 4">
    <name type="scientific">Marinoscillum luteum</name>
    <dbReference type="NCBI Taxonomy" id="861051"/>
    <lineage>
        <taxon>Bacteria</taxon>
        <taxon>Pseudomonadati</taxon>
        <taxon>Bacteroidota</taxon>
        <taxon>Cytophagia</taxon>
        <taxon>Cytophagales</taxon>
        <taxon>Reichenbachiellaceae</taxon>
        <taxon>Marinoscillum</taxon>
    </lineage>
</organism>
<reference evidence="3 4" key="1">
    <citation type="journal article" date="2013" name="Int. J. Syst. Evol. Microbiol.">
        <title>Marinoscillum luteum sp. nov., isolated from marine sediment.</title>
        <authorList>
            <person name="Cha I.T."/>
            <person name="Park S.J."/>
            <person name="Kim S.J."/>
            <person name="Kim J.G."/>
            <person name="Jung M.Y."/>
            <person name="Shin K.S."/>
            <person name="Kwon K.K."/>
            <person name="Yang S.H."/>
            <person name="Seo Y.S."/>
            <person name="Rhee S.K."/>
        </authorList>
    </citation>
    <scope>NUCLEOTIDE SEQUENCE [LARGE SCALE GENOMIC DNA]</scope>
    <source>
        <strain evidence="3 4">KCTC 23939</strain>
    </source>
</reference>
<dbReference type="InterPro" id="IPR036291">
    <property type="entry name" value="NAD(P)-bd_dom_sf"/>
</dbReference>
<dbReference type="InterPro" id="IPR028939">
    <property type="entry name" value="P5C_Rdtase_cat_N"/>
</dbReference>
<dbReference type="SUPFAM" id="SSF51735">
    <property type="entry name" value="NAD(P)-binding Rossmann-fold domains"/>
    <property type="match status" value="1"/>
</dbReference>
<protein>
    <submittedName>
        <fullName evidence="3">Rossmann-like and DUF2520 domain-containing protein</fullName>
    </submittedName>
</protein>
<gene>
    <name evidence="3" type="ORF">ACHKAR_17250</name>
</gene>
<evidence type="ECO:0000313" key="3">
    <source>
        <dbReference type="EMBL" id="MFH6985202.1"/>
    </source>
</evidence>
<dbReference type="PANTHER" id="PTHR40459:SF1">
    <property type="entry name" value="CONSERVED HYPOTHETICAL ALANINE AND LEUCINE RICH PROTEIN"/>
    <property type="match status" value="1"/>
</dbReference>
<evidence type="ECO:0000313" key="4">
    <source>
        <dbReference type="Proteomes" id="UP001610063"/>
    </source>
</evidence>
<dbReference type="Proteomes" id="UP001610063">
    <property type="component" value="Unassembled WGS sequence"/>
</dbReference>
<dbReference type="Gene3D" id="1.10.1040.20">
    <property type="entry name" value="ProC-like, C-terminal domain"/>
    <property type="match status" value="1"/>
</dbReference>
<dbReference type="SUPFAM" id="SSF48179">
    <property type="entry name" value="6-phosphogluconate dehydrogenase C-terminal domain-like"/>
    <property type="match status" value="1"/>
</dbReference>
<keyword evidence="4" id="KW-1185">Reference proteome</keyword>
<accession>A0ABW7NC46</accession>
<dbReference type="InterPro" id="IPR008927">
    <property type="entry name" value="6-PGluconate_DH-like_C_sf"/>
</dbReference>
<comment type="caution">
    <text evidence="3">The sequence shown here is derived from an EMBL/GenBank/DDBJ whole genome shotgun (WGS) entry which is preliminary data.</text>
</comment>
<dbReference type="Pfam" id="PF03807">
    <property type="entry name" value="F420_oxidored"/>
    <property type="match status" value="1"/>
</dbReference>
<dbReference type="PANTHER" id="PTHR40459">
    <property type="entry name" value="CONSERVED HYPOTHETICAL ALANINE AND LEUCINE RICH PROTEIN"/>
    <property type="match status" value="1"/>
</dbReference>